<organism evidence="5 6">
    <name type="scientific">Moraxella oculi</name>
    <dbReference type="NCBI Taxonomy" id="2940516"/>
    <lineage>
        <taxon>Bacteria</taxon>
        <taxon>Pseudomonadati</taxon>
        <taxon>Pseudomonadota</taxon>
        <taxon>Gammaproteobacteria</taxon>
        <taxon>Moraxellales</taxon>
        <taxon>Moraxellaceae</taxon>
        <taxon>Moraxella</taxon>
    </lineage>
</organism>
<dbReference type="CDD" id="cd00093">
    <property type="entry name" value="HTH_XRE"/>
    <property type="match status" value="1"/>
</dbReference>
<dbReference type="PROSITE" id="PS50943">
    <property type="entry name" value="HTH_CROC1"/>
    <property type="match status" value="1"/>
</dbReference>
<dbReference type="InterPro" id="IPR015927">
    <property type="entry name" value="Peptidase_S24_S26A/B/C"/>
</dbReference>
<dbReference type="SUPFAM" id="SSF51306">
    <property type="entry name" value="LexA/Signal peptidase"/>
    <property type="match status" value="1"/>
</dbReference>
<keyword evidence="3" id="KW-0804">Transcription</keyword>
<dbReference type="SUPFAM" id="SSF47413">
    <property type="entry name" value="lambda repressor-like DNA-binding domains"/>
    <property type="match status" value="1"/>
</dbReference>
<dbReference type="CDD" id="cd06462">
    <property type="entry name" value="Peptidase_S24_S26"/>
    <property type="match status" value="1"/>
</dbReference>
<keyword evidence="6" id="KW-1185">Reference proteome</keyword>
<dbReference type="Gene3D" id="2.10.109.10">
    <property type="entry name" value="Umud Fragment, subunit A"/>
    <property type="match status" value="1"/>
</dbReference>
<dbReference type="InterPro" id="IPR010982">
    <property type="entry name" value="Lambda_DNA-bd_dom_sf"/>
</dbReference>
<accession>A0ABW8UAT5</accession>
<evidence type="ECO:0000313" key="5">
    <source>
        <dbReference type="EMBL" id="MFL1733139.1"/>
    </source>
</evidence>
<comment type="caution">
    <text evidence="5">The sequence shown here is derived from an EMBL/GenBank/DDBJ whole genome shotgun (WGS) entry which is preliminary data.</text>
</comment>
<dbReference type="Gene3D" id="1.10.260.40">
    <property type="entry name" value="lambda repressor-like DNA-binding domains"/>
    <property type="match status" value="1"/>
</dbReference>
<evidence type="ECO:0000256" key="1">
    <source>
        <dbReference type="ARBA" id="ARBA00023015"/>
    </source>
</evidence>
<dbReference type="Pfam" id="PF00717">
    <property type="entry name" value="Peptidase_S24"/>
    <property type="match status" value="1"/>
</dbReference>
<keyword evidence="1" id="KW-0805">Transcription regulation</keyword>
<protein>
    <submittedName>
        <fullName evidence="5">XRE family transcriptional regulator</fullName>
    </submittedName>
</protein>
<dbReference type="Proteomes" id="UP001624684">
    <property type="component" value="Unassembled WGS sequence"/>
</dbReference>
<proteinExistence type="predicted"/>
<name>A0ABW8UAT5_9GAMM</name>
<evidence type="ECO:0000313" key="6">
    <source>
        <dbReference type="Proteomes" id="UP001624684"/>
    </source>
</evidence>
<dbReference type="PANTHER" id="PTHR40661">
    <property type="match status" value="1"/>
</dbReference>
<sequence>MNVKTYSKVDLANRLVELRKKASLTRDEVVERASGFSRSSLQDWEQADNTREPKIEYIVELAKIYQVDPSYILFGEQAVIDQIDDVKMIDVYSKPGLIQSRICLAKTWLEDLGVADGDLKGYLCLGNSMAPTLNHNSIAVVDLNQKVIMDGMVYALELNNKIFIRRIHHDTQGYILTGDNKNSQVLNIFFEDGNTKMDCGFNIYGRVVCYCDSI</sequence>
<dbReference type="InterPro" id="IPR001387">
    <property type="entry name" value="Cro/C1-type_HTH"/>
</dbReference>
<evidence type="ECO:0000256" key="2">
    <source>
        <dbReference type="ARBA" id="ARBA00023125"/>
    </source>
</evidence>
<dbReference type="Pfam" id="PF01381">
    <property type="entry name" value="HTH_3"/>
    <property type="match status" value="1"/>
</dbReference>
<dbReference type="PANTHER" id="PTHR40661:SF1">
    <property type="entry name" value="HTH CRO_C1-TYPE DOMAIN-CONTAINING PROTEIN"/>
    <property type="match status" value="1"/>
</dbReference>
<dbReference type="EMBL" id="JBJJXE010000032">
    <property type="protein sequence ID" value="MFL1733139.1"/>
    <property type="molecule type" value="Genomic_DNA"/>
</dbReference>
<dbReference type="RefSeq" id="WP_407069625.1">
    <property type="nucleotide sequence ID" value="NZ_JBJJXE010000032.1"/>
</dbReference>
<evidence type="ECO:0000256" key="3">
    <source>
        <dbReference type="ARBA" id="ARBA00023163"/>
    </source>
</evidence>
<gene>
    <name evidence="5" type="ORF">ACJHVH_09175</name>
</gene>
<dbReference type="SMART" id="SM00530">
    <property type="entry name" value="HTH_XRE"/>
    <property type="match status" value="1"/>
</dbReference>
<reference evidence="5 6" key="1">
    <citation type="submission" date="2024-11" db="EMBL/GenBank/DDBJ databases">
        <title>First Report of Moraxella oculi in Brazil in an Infectious Bovine Keratoconjunctivitis Outbreak.</title>
        <authorList>
            <person name="Carvalho C.V."/>
            <person name="Domingues R."/>
            <person name="Coutinho C."/>
            <person name="Honorio N.T.B.S."/>
            <person name="Faza D.R.L.R."/>
            <person name="Carvalho W.A."/>
            <person name="Machado A.B.F."/>
            <person name="Martins M.F."/>
            <person name="Gaspar E.B."/>
        </authorList>
    </citation>
    <scope>NUCLEOTIDE SEQUENCE [LARGE SCALE GENOMIC DNA]</scope>
    <source>
        <strain evidence="5 6">2117LE</strain>
    </source>
</reference>
<dbReference type="InterPro" id="IPR036286">
    <property type="entry name" value="LexA/Signal_pep-like_sf"/>
</dbReference>
<keyword evidence="2" id="KW-0238">DNA-binding</keyword>
<feature type="domain" description="HTH cro/C1-type" evidence="4">
    <location>
        <begin position="15"/>
        <end position="72"/>
    </location>
</feature>
<evidence type="ECO:0000259" key="4">
    <source>
        <dbReference type="PROSITE" id="PS50943"/>
    </source>
</evidence>